<dbReference type="AlphaFoldDB" id="A0A225WH87"/>
<accession>A0A225WH87</accession>
<dbReference type="Proteomes" id="UP000198211">
    <property type="component" value="Unassembled WGS sequence"/>
</dbReference>
<gene>
    <name evidence="1" type="ORF">PHMEG_0009578</name>
</gene>
<comment type="caution">
    <text evidence="1">The sequence shown here is derived from an EMBL/GenBank/DDBJ whole genome shotgun (WGS) entry which is preliminary data.</text>
</comment>
<evidence type="ECO:0008006" key="3">
    <source>
        <dbReference type="Google" id="ProtNLM"/>
    </source>
</evidence>
<proteinExistence type="predicted"/>
<dbReference type="EMBL" id="NBNE01000903">
    <property type="protein sequence ID" value="OWZ16608.1"/>
    <property type="molecule type" value="Genomic_DNA"/>
</dbReference>
<protein>
    <recommendedName>
        <fullName evidence="3">M96 mating-specific protein</fullName>
    </recommendedName>
</protein>
<keyword evidence="2" id="KW-1185">Reference proteome</keyword>
<dbReference type="OrthoDB" id="91689at2759"/>
<name>A0A225WH87_9STRA</name>
<reference evidence="2" key="1">
    <citation type="submission" date="2017-03" db="EMBL/GenBank/DDBJ databases">
        <title>Phytopthora megakarya and P. palmivora, two closely related causual agents of cacao black pod achieved similar genome size and gene model numbers by different mechanisms.</title>
        <authorList>
            <person name="Ali S."/>
            <person name="Shao J."/>
            <person name="Larry D.J."/>
            <person name="Kronmiller B."/>
            <person name="Shen D."/>
            <person name="Strem M.D."/>
            <person name="Melnick R.L."/>
            <person name="Guiltinan M.J."/>
            <person name="Tyler B.M."/>
            <person name="Meinhardt L.W."/>
            <person name="Bailey B.A."/>
        </authorList>
    </citation>
    <scope>NUCLEOTIDE SEQUENCE [LARGE SCALE GENOMIC DNA]</scope>
    <source>
        <strain evidence="2">zdho120</strain>
    </source>
</reference>
<sequence length="331" mass="37723">MEELKQQLPELSDILQRERSKKKLKRDLDTEKFSLWQLSARHHLQGRLASEAQRRWLQAAIAGKTELIGDLKKVVRQHMKIAALIAAESEGQKAALFLEPTDELLYAMDIQDINDHYKKTDAVFDTCGLDLTIDEKYLQRTMTTDSNEVSVKFGRKQTVMFSFEQTCQSIWLLSNHVHRQLDREEFDQFDDPDTTHASKFRIKCRLPDGGHASLKQRVITRRFMESDRMVLVWKSVIAGEGSLSGIQTDESGWAIIQPSLTGSGTTMQVCMKHVPLHLNIPISEASTVQFDNLLESVIHETDQEITNGAEALLLEDAVKGINVLTRHCRRP</sequence>
<organism evidence="1 2">
    <name type="scientific">Phytophthora megakarya</name>
    <dbReference type="NCBI Taxonomy" id="4795"/>
    <lineage>
        <taxon>Eukaryota</taxon>
        <taxon>Sar</taxon>
        <taxon>Stramenopiles</taxon>
        <taxon>Oomycota</taxon>
        <taxon>Peronosporomycetes</taxon>
        <taxon>Peronosporales</taxon>
        <taxon>Peronosporaceae</taxon>
        <taxon>Phytophthora</taxon>
    </lineage>
</organism>
<evidence type="ECO:0000313" key="2">
    <source>
        <dbReference type="Proteomes" id="UP000198211"/>
    </source>
</evidence>
<evidence type="ECO:0000313" key="1">
    <source>
        <dbReference type="EMBL" id="OWZ16608.1"/>
    </source>
</evidence>